<dbReference type="PANTHER" id="PTHR13096">
    <property type="entry name" value="MINA53 MYC INDUCED NUCLEAR ANTIGEN"/>
    <property type="match status" value="1"/>
</dbReference>
<dbReference type="Gene3D" id="2.60.120.650">
    <property type="entry name" value="Cupin"/>
    <property type="match status" value="1"/>
</dbReference>
<dbReference type="SUPFAM" id="SSF51197">
    <property type="entry name" value="Clavaminate synthase-like"/>
    <property type="match status" value="1"/>
</dbReference>
<dbReference type="InterPro" id="IPR039994">
    <property type="entry name" value="NO66-like"/>
</dbReference>
<accession>A0ABV6JWP5</accession>
<evidence type="ECO:0000259" key="4">
    <source>
        <dbReference type="PROSITE" id="PS51184"/>
    </source>
</evidence>
<dbReference type="InterPro" id="IPR003347">
    <property type="entry name" value="JmjC_dom"/>
</dbReference>
<evidence type="ECO:0000256" key="3">
    <source>
        <dbReference type="ARBA" id="ARBA00023004"/>
    </source>
</evidence>
<keyword evidence="5" id="KW-0560">Oxidoreductase</keyword>
<dbReference type="PROSITE" id="PS51184">
    <property type="entry name" value="JMJC"/>
    <property type="match status" value="1"/>
</dbReference>
<protein>
    <submittedName>
        <fullName evidence="5">Cupin domain-containing protein</fullName>
        <ecNumber evidence="5">1.14.11.47</ecNumber>
    </submittedName>
</protein>
<keyword evidence="6" id="KW-1185">Reference proteome</keyword>
<evidence type="ECO:0000313" key="6">
    <source>
        <dbReference type="Proteomes" id="UP001589865"/>
    </source>
</evidence>
<comment type="caution">
    <text evidence="5">The sequence shown here is derived from an EMBL/GenBank/DDBJ whole genome shotgun (WGS) entry which is preliminary data.</text>
</comment>
<feature type="domain" description="JmjC" evidence="4">
    <location>
        <begin position="90"/>
        <end position="250"/>
    </location>
</feature>
<dbReference type="RefSeq" id="WP_377045909.1">
    <property type="nucleotide sequence ID" value="NZ_JBHLUN010000013.1"/>
</dbReference>
<comment type="cofactor">
    <cofactor evidence="1">
        <name>Fe(2+)</name>
        <dbReference type="ChEBI" id="CHEBI:29033"/>
    </cofactor>
</comment>
<gene>
    <name evidence="5" type="ORF">ACFFGY_18035</name>
</gene>
<dbReference type="Proteomes" id="UP001589865">
    <property type="component" value="Unassembled WGS sequence"/>
</dbReference>
<dbReference type="GO" id="GO:0016491">
    <property type="term" value="F:oxidoreductase activity"/>
    <property type="evidence" value="ECO:0007669"/>
    <property type="project" value="UniProtKB-KW"/>
</dbReference>
<dbReference type="Pfam" id="PF08007">
    <property type="entry name" value="JmjC_2"/>
    <property type="match status" value="1"/>
</dbReference>
<evidence type="ECO:0000256" key="2">
    <source>
        <dbReference type="ARBA" id="ARBA00022723"/>
    </source>
</evidence>
<evidence type="ECO:0000313" key="5">
    <source>
        <dbReference type="EMBL" id="MFC0410157.1"/>
    </source>
</evidence>
<dbReference type="EC" id="1.14.11.47" evidence="5"/>
<name>A0ABV6JWP5_9PROT</name>
<evidence type="ECO:0000256" key="1">
    <source>
        <dbReference type="ARBA" id="ARBA00001954"/>
    </source>
</evidence>
<keyword evidence="2" id="KW-0479">Metal-binding</keyword>
<organism evidence="5 6">
    <name type="scientific">Roseomonas elaeocarpi</name>
    <dbReference type="NCBI Taxonomy" id="907779"/>
    <lineage>
        <taxon>Bacteria</taxon>
        <taxon>Pseudomonadati</taxon>
        <taxon>Pseudomonadota</taxon>
        <taxon>Alphaproteobacteria</taxon>
        <taxon>Acetobacterales</taxon>
        <taxon>Roseomonadaceae</taxon>
        <taxon>Roseomonas</taxon>
    </lineage>
</organism>
<keyword evidence="3" id="KW-0408">Iron</keyword>
<reference evidence="5 6" key="1">
    <citation type="submission" date="2024-09" db="EMBL/GenBank/DDBJ databases">
        <authorList>
            <person name="Sun Q."/>
            <person name="Mori K."/>
        </authorList>
    </citation>
    <scope>NUCLEOTIDE SEQUENCE [LARGE SCALE GENOMIC DNA]</scope>
    <source>
        <strain evidence="5 6">TBRC 5777</strain>
    </source>
</reference>
<dbReference type="EMBL" id="JBHLUN010000013">
    <property type="protein sequence ID" value="MFC0410157.1"/>
    <property type="molecule type" value="Genomic_DNA"/>
</dbReference>
<proteinExistence type="predicted"/>
<dbReference type="PANTHER" id="PTHR13096:SF8">
    <property type="entry name" value="RIBOSOMAL OXYGENASE 1"/>
    <property type="match status" value="1"/>
</dbReference>
<sequence length="415" mass="45396">MAAMTLSDILAPITPERFFAEFYDRQPLHIRGDERKFASVLGWRGINRLLDMTHIWSSHSLRLYMDTGQVPAEAYCTRATGRDGTQVMQPEAAKLRDWITRGASVVMNDTDSLTPGIGGVSQAIEDAGLGKVQANIYVSFQSHKAFPTHFDTHDVWAVQVEGEKTWNIWSERAEWPIPHPAFRNLGQAHHDRARGTLREKVHLRAGDLLYLPRGWYHDALAEAPTSVHIAYGVNASLGVDLAGMLFERAIQDPLFRQPLPRQDGTPAAQFALNSRAAALGNRLAEYCREPKVLEALAKHVSNYRFERPPIDILAARGLAAPEAAAADPDQATAEDGAPVFRVVAGGAKPVRRGSEWLLKTAAATVPLSPAEAEATSWVLARREVTGPVLQAEHPGVDAPLLLQRLASAGLLTEAA</sequence>